<dbReference type="GO" id="GO:0005694">
    <property type="term" value="C:chromosome"/>
    <property type="evidence" value="ECO:0007669"/>
    <property type="project" value="InterPro"/>
</dbReference>
<dbReference type="EMBL" id="CP042344">
    <property type="protein sequence ID" value="QEA12759.1"/>
    <property type="molecule type" value="Genomic_DNA"/>
</dbReference>
<dbReference type="PANTHER" id="PTHR30015">
    <property type="entry name" value="MRR RESTRICTION SYSTEM PROTEIN"/>
    <property type="match status" value="1"/>
</dbReference>
<dbReference type="GO" id="GO:0006265">
    <property type="term" value="P:DNA topological change"/>
    <property type="evidence" value="ECO:0007669"/>
    <property type="project" value="InterPro"/>
</dbReference>
<keyword evidence="2" id="KW-1133">Transmembrane helix</keyword>
<dbReference type="InterPro" id="IPR052906">
    <property type="entry name" value="Type_IV_Methyl-Rstrct_Enzyme"/>
</dbReference>
<dbReference type="GO" id="GO:0003677">
    <property type="term" value="F:DNA binding"/>
    <property type="evidence" value="ECO:0007669"/>
    <property type="project" value="InterPro"/>
</dbReference>
<name>A0A5B8RSX9_9BURK</name>
<dbReference type="Gene3D" id="3.40.1350.10">
    <property type="match status" value="1"/>
</dbReference>
<organism evidence="5 6">
    <name type="scientific">Comamonas flocculans</name>
    <dbReference type="NCBI Taxonomy" id="2597701"/>
    <lineage>
        <taxon>Bacteria</taxon>
        <taxon>Pseudomonadati</taxon>
        <taxon>Pseudomonadota</taxon>
        <taxon>Betaproteobacteria</taxon>
        <taxon>Burkholderiales</taxon>
        <taxon>Comamonadaceae</taxon>
        <taxon>Comamonas</taxon>
    </lineage>
</organism>
<dbReference type="SUPFAM" id="SSF57783">
    <property type="entry name" value="Zinc beta-ribbon"/>
    <property type="match status" value="1"/>
</dbReference>
<protein>
    <recommendedName>
        <fullName evidence="7">Restriction endonuclease</fullName>
    </recommendedName>
</protein>
<dbReference type="SUPFAM" id="SSF52980">
    <property type="entry name" value="Restriction endonuclease-like"/>
    <property type="match status" value="1"/>
</dbReference>
<dbReference type="RefSeq" id="WP_146912353.1">
    <property type="nucleotide sequence ID" value="NZ_CP042344.1"/>
</dbReference>
<dbReference type="GO" id="GO:0003916">
    <property type="term" value="F:DNA topoisomerase activity"/>
    <property type="evidence" value="ECO:0007669"/>
    <property type="project" value="InterPro"/>
</dbReference>
<evidence type="ECO:0000259" key="3">
    <source>
        <dbReference type="Pfam" id="PF01396"/>
    </source>
</evidence>
<dbReference type="InterPro" id="IPR011335">
    <property type="entry name" value="Restrct_endonuc-II-like"/>
</dbReference>
<feature type="transmembrane region" description="Helical" evidence="2">
    <location>
        <begin position="12"/>
        <end position="36"/>
    </location>
</feature>
<gene>
    <name evidence="5" type="ORF">FOZ74_06820</name>
</gene>
<evidence type="ECO:0000259" key="4">
    <source>
        <dbReference type="Pfam" id="PF04471"/>
    </source>
</evidence>
<dbReference type="InterPro" id="IPR013498">
    <property type="entry name" value="Topo_IA_Znf"/>
</dbReference>
<dbReference type="Pfam" id="PF04471">
    <property type="entry name" value="Mrr_cat"/>
    <property type="match status" value="1"/>
</dbReference>
<feature type="transmembrane region" description="Helical" evidence="2">
    <location>
        <begin position="56"/>
        <end position="82"/>
    </location>
</feature>
<dbReference type="KEGG" id="cof:FOZ74_06820"/>
<dbReference type="GO" id="GO:0015666">
    <property type="term" value="F:restriction endodeoxyribonuclease activity"/>
    <property type="evidence" value="ECO:0007669"/>
    <property type="project" value="TreeGrafter"/>
</dbReference>
<feature type="region of interest" description="Disordered" evidence="1">
    <location>
        <begin position="228"/>
        <end position="251"/>
    </location>
</feature>
<proteinExistence type="predicted"/>
<dbReference type="Pfam" id="PF01396">
    <property type="entry name" value="Zn_ribbon_Top1"/>
    <property type="match status" value="1"/>
</dbReference>
<dbReference type="PANTHER" id="PTHR30015:SF7">
    <property type="entry name" value="TYPE IV METHYL-DIRECTED RESTRICTION ENZYME ECOKMRR"/>
    <property type="match status" value="1"/>
</dbReference>
<dbReference type="InterPro" id="IPR007560">
    <property type="entry name" value="Restrct_endonuc_IV_Mrr"/>
</dbReference>
<feature type="domain" description="DNA topoisomerase type IA zn finger" evidence="3">
    <location>
        <begin position="246"/>
        <end position="283"/>
    </location>
</feature>
<accession>A0A5B8RSX9</accession>
<feature type="domain" description="Restriction endonuclease type IV Mrr" evidence="4">
    <location>
        <begin position="107"/>
        <end position="218"/>
    </location>
</feature>
<evidence type="ECO:0000256" key="2">
    <source>
        <dbReference type="SAM" id="Phobius"/>
    </source>
</evidence>
<dbReference type="GO" id="GO:0009307">
    <property type="term" value="P:DNA restriction-modification system"/>
    <property type="evidence" value="ECO:0007669"/>
    <property type="project" value="InterPro"/>
</dbReference>
<dbReference type="Proteomes" id="UP000321199">
    <property type="component" value="Chromosome"/>
</dbReference>
<keyword evidence="6" id="KW-1185">Reference proteome</keyword>
<keyword evidence="2" id="KW-0812">Transmembrane</keyword>
<dbReference type="AlphaFoldDB" id="A0A5B8RSX9"/>
<evidence type="ECO:0008006" key="7">
    <source>
        <dbReference type="Google" id="ProtNLM"/>
    </source>
</evidence>
<dbReference type="InterPro" id="IPR011856">
    <property type="entry name" value="tRNA_endonuc-like_dom_sf"/>
</dbReference>
<evidence type="ECO:0000256" key="1">
    <source>
        <dbReference type="SAM" id="MobiDB-lite"/>
    </source>
</evidence>
<dbReference type="OrthoDB" id="5782056at2"/>
<sequence length="286" mass="30455">MAKRRKRSTAKDLFDLVAVLPWWVGVILAILAYVLLHRFAVGQVAVGVSMNQIGNTAAAHLLGALAFWGQYLVPLIFLAAALASALKRRRRQGLVASAAADSGGANLRALAWRDFELLVGEAFRMRGYTVIETGGGGADGGVDLRLVKGRETFLVQCKHWKAFKVPVQVARELFGVMAAEGAAGGFVVTSGAFTSEALAFVKGCNIELIDGPKLKAMIDAALPTLGDRTQDQPAATSAATPSVPPCPRCSSPMVKRVSRRGEHAGEMFWGCSTYPKCRGTRALSEP</sequence>
<evidence type="ECO:0000313" key="5">
    <source>
        <dbReference type="EMBL" id="QEA12759.1"/>
    </source>
</evidence>
<keyword evidence="2" id="KW-0472">Membrane</keyword>
<dbReference type="Gene3D" id="3.30.65.10">
    <property type="entry name" value="Bacterial Topoisomerase I, domain 1"/>
    <property type="match status" value="1"/>
</dbReference>
<evidence type="ECO:0000313" key="6">
    <source>
        <dbReference type="Proteomes" id="UP000321199"/>
    </source>
</evidence>
<reference evidence="5 6" key="1">
    <citation type="submission" date="2019-07" db="EMBL/GenBank/DDBJ databases">
        <title>Complete genome sequence of Comamonas sp. NLF 7-7 isolated from livestock.</title>
        <authorList>
            <person name="Kim D.H."/>
            <person name="Kim J.G."/>
        </authorList>
    </citation>
    <scope>NUCLEOTIDE SEQUENCE [LARGE SCALE GENOMIC DNA]</scope>
    <source>
        <strain evidence="5 6">NLF 7-7</strain>
    </source>
</reference>